<dbReference type="PANTHER" id="PTHR10584">
    <property type="entry name" value="SUGAR KINASE"/>
    <property type="match status" value="1"/>
</dbReference>
<protein>
    <submittedName>
        <fullName evidence="4">Ribokinase</fullName>
    </submittedName>
</protein>
<evidence type="ECO:0000259" key="3">
    <source>
        <dbReference type="Pfam" id="PF00294"/>
    </source>
</evidence>
<dbReference type="InterPro" id="IPR011611">
    <property type="entry name" value="PfkB_dom"/>
</dbReference>
<comment type="caution">
    <text evidence="4">The sequence shown here is derived from an EMBL/GenBank/DDBJ whole genome shotgun (WGS) entry which is preliminary data.</text>
</comment>
<reference evidence="4 5" key="1">
    <citation type="submission" date="2018-11" db="EMBL/GenBank/DDBJ databases">
        <title>Genomes From Bacteria Associated with the Canine Oral Cavity: a Test Case for Automated Genome-Based Taxonomic Assignment.</title>
        <authorList>
            <person name="Coil D.A."/>
            <person name="Jospin G."/>
            <person name="Darling A.E."/>
            <person name="Wallis C."/>
            <person name="Davis I.J."/>
            <person name="Harris S."/>
            <person name="Eisen J.A."/>
            <person name="Holcombe L.J."/>
            <person name="O'Flynn C."/>
        </authorList>
    </citation>
    <scope>NUCLEOTIDE SEQUENCE [LARGE SCALE GENOMIC DNA]</scope>
    <source>
        <strain evidence="4 5">OH5050</strain>
    </source>
</reference>
<dbReference type="AlphaFoldDB" id="A0A3P1V7B7"/>
<evidence type="ECO:0000256" key="1">
    <source>
        <dbReference type="ARBA" id="ARBA00022679"/>
    </source>
</evidence>
<dbReference type="PANTHER" id="PTHR10584:SF166">
    <property type="entry name" value="RIBOKINASE"/>
    <property type="match status" value="1"/>
</dbReference>
<evidence type="ECO:0000256" key="2">
    <source>
        <dbReference type="ARBA" id="ARBA00022777"/>
    </source>
</evidence>
<evidence type="ECO:0000313" key="5">
    <source>
        <dbReference type="Proteomes" id="UP000271272"/>
    </source>
</evidence>
<dbReference type="InterPro" id="IPR029056">
    <property type="entry name" value="Ribokinase-like"/>
</dbReference>
<keyword evidence="1" id="KW-0808">Transferase</keyword>
<dbReference type="SUPFAM" id="SSF53613">
    <property type="entry name" value="Ribokinase-like"/>
    <property type="match status" value="1"/>
</dbReference>
<dbReference type="RefSeq" id="WP_124933431.1">
    <property type="nucleotide sequence ID" value="NZ_RQZC01000005.1"/>
</dbReference>
<keyword evidence="2 4" id="KW-0418">Kinase</keyword>
<proteinExistence type="predicted"/>
<dbReference type="Gene3D" id="3.40.1190.20">
    <property type="match status" value="1"/>
</dbReference>
<name>A0A3P1V7B7_9ACTO</name>
<keyword evidence="5" id="KW-1185">Reference proteome</keyword>
<evidence type="ECO:0000313" key="4">
    <source>
        <dbReference type="EMBL" id="RRD29698.1"/>
    </source>
</evidence>
<dbReference type="OrthoDB" id="8578462at2"/>
<dbReference type="EMBL" id="RQZC01000005">
    <property type="protein sequence ID" value="RRD29698.1"/>
    <property type="molecule type" value="Genomic_DNA"/>
</dbReference>
<gene>
    <name evidence="4" type="ORF">EII10_05110</name>
</gene>
<dbReference type="Proteomes" id="UP000271272">
    <property type="component" value="Unassembled WGS sequence"/>
</dbReference>
<dbReference type="GO" id="GO:0016301">
    <property type="term" value="F:kinase activity"/>
    <property type="evidence" value="ECO:0007669"/>
    <property type="project" value="UniProtKB-KW"/>
</dbReference>
<accession>A0A3P1V7B7</accession>
<dbReference type="Pfam" id="PF00294">
    <property type="entry name" value="PfkB"/>
    <property type="match status" value="1"/>
</dbReference>
<sequence>MTLHRPACFISTGSVLIDLPLHVGRVPAPGGAITGVSSGPVVGGGYTVVSAVARQGLPAALAATLGTGPNSARVREAMRQDGVELLVEELVGDIGTCTTLIEPTGRRTFITTEGVEAEPQREDLERIDLMAGDWVYATGYDLAHPTSCPVLFEWLLSMPEGVGLAIDLGPVQPDIPDAVLTPLLRRCSLLTGNDLEMTRLIARLGGSRALREACPQALLVRRTGIHGCVLGQVDSQAVEVPGFARGVVDTTGAGDTHTGVLVVGLMDGLDPVAAARRANAAASEAVARIGPARAPSRAEIDALLAGRS</sequence>
<organism evidence="4 5">
    <name type="scientific">Actinomyces bowdenii</name>
    <dbReference type="NCBI Taxonomy" id="131109"/>
    <lineage>
        <taxon>Bacteria</taxon>
        <taxon>Bacillati</taxon>
        <taxon>Actinomycetota</taxon>
        <taxon>Actinomycetes</taxon>
        <taxon>Actinomycetales</taxon>
        <taxon>Actinomycetaceae</taxon>
        <taxon>Actinomyces</taxon>
    </lineage>
</organism>
<feature type="domain" description="Carbohydrate kinase PfkB" evidence="3">
    <location>
        <begin position="43"/>
        <end position="292"/>
    </location>
</feature>